<sequence length="777" mass="79600">MPTRSINPGLGASRSPVVAAVLVLAFVLAAWLGVAQNRAPSPVGADAVADAFSSARAMGVLERVLGDQRPHPTGSPANAAVRDAIVTELRAIGLEPQVQRRFACGGFTCATVDNIVARVPGASSEDAVLLSAHYDSVAAGPGASDDGAGVAAILETARALLAGPAPARDVWLLLNDGEELGLIGAEAFAREPEFARIARVVNLEARGTTGASLLIETQAGNAALARLLRASLSAPAGSSLEYEIYRTLPNDTDFTVYKRDGLAGANFAWARAPARYHTPLDDIAHLDPGSLQHHGEHALSLARAFSAAEPPAPDDADAVFFSLPGSLMAGWPASWNPVLLAIAVLGWLVLGARLVRAGAVRAAALPVAAVLAVVGIAVLGVAGVLGHMLLQALGTVPATWTAQGGAMVAGMMLLAIGTLVPLGWLVQRTWGVAALALALAALSPLVLVAAAAVLWMPGGAHVGLVPVLAGVIAGHVVPRRPLLWAGLAALPAALLWMPYAEGAYDAIGHEGLVAVPAVVGIMVLPLLPAVLALPRGAALASAAGWLGAGVCVLLAVSQPAFDADVPRPANLVLVAGPDGSRLFAQPGALLPRAFLDAAGFAREREPMNPWGSRGVPGPRGPALAMPAVVIEQRDVVGDRQRLQVRLRSARGATTGGLMLPGTVDLTSLRVNGQPLAQSRWHARDEPWRGISVVGLGADGAVFTFELPLDAEHFHAFDRSHGLPTGLEVVVAARDEVGVPIGGGDASIAWTTVPLPAVAPQDPPEDNQAGSNRSISAR</sequence>
<feature type="transmembrane region" description="Helical" evidence="2">
    <location>
        <begin position="362"/>
        <end position="385"/>
    </location>
</feature>
<feature type="domain" description="Peptidase M28" evidence="3">
    <location>
        <begin position="114"/>
        <end position="300"/>
    </location>
</feature>
<feature type="transmembrane region" description="Helical" evidence="2">
    <location>
        <begin position="482"/>
        <end position="499"/>
    </location>
</feature>
<evidence type="ECO:0000259" key="3">
    <source>
        <dbReference type="Pfam" id="PF04389"/>
    </source>
</evidence>
<proteinExistence type="predicted"/>
<feature type="transmembrane region" description="Helical" evidence="2">
    <location>
        <begin position="335"/>
        <end position="355"/>
    </location>
</feature>
<feature type="compositionally biased region" description="Polar residues" evidence="1">
    <location>
        <begin position="767"/>
        <end position="777"/>
    </location>
</feature>
<feature type="transmembrane region" description="Helical" evidence="2">
    <location>
        <begin position="432"/>
        <end position="454"/>
    </location>
</feature>
<feature type="transmembrane region" description="Helical" evidence="2">
    <location>
        <begin position="511"/>
        <end position="531"/>
    </location>
</feature>
<dbReference type="Pfam" id="PF04389">
    <property type="entry name" value="Peptidase_M28"/>
    <property type="match status" value="1"/>
</dbReference>
<gene>
    <name evidence="4" type="ORF">SNE33_06140</name>
</gene>
<reference evidence="4 5" key="1">
    <citation type="journal article" date="2017" name="Curr. Microbiol.">
        <title>Lysobacter zhanggongensis sp. nov. Isolated from a Pit Mud.</title>
        <authorList>
            <person name="Zhang X.F."/>
            <person name="Wang H.H."/>
            <person name="Sun X.Y."/>
            <person name="Pan C.M."/>
        </authorList>
    </citation>
    <scope>NUCLEOTIDE SEQUENCE [LARGE SCALE GENOMIC DNA]</scope>
    <source>
        <strain evidence="4 5">ZGLJ7-1</strain>
    </source>
</reference>
<dbReference type="InterPro" id="IPR007484">
    <property type="entry name" value="Peptidase_M28"/>
</dbReference>
<accession>A0ABU7YPN5</accession>
<keyword evidence="2" id="KW-0472">Membrane</keyword>
<feature type="transmembrane region" description="Helical" evidence="2">
    <location>
        <begin position="460"/>
        <end position="477"/>
    </location>
</feature>
<dbReference type="SUPFAM" id="SSF53187">
    <property type="entry name" value="Zn-dependent exopeptidases"/>
    <property type="match status" value="1"/>
</dbReference>
<dbReference type="PANTHER" id="PTHR12147">
    <property type="entry name" value="METALLOPEPTIDASE M28 FAMILY MEMBER"/>
    <property type="match status" value="1"/>
</dbReference>
<keyword evidence="2" id="KW-0812">Transmembrane</keyword>
<dbReference type="Proteomes" id="UP001334501">
    <property type="component" value="Unassembled WGS sequence"/>
</dbReference>
<dbReference type="Gene3D" id="3.40.630.10">
    <property type="entry name" value="Zn peptidases"/>
    <property type="match status" value="1"/>
</dbReference>
<dbReference type="RefSeq" id="WP_412699642.1">
    <property type="nucleotide sequence ID" value="NZ_JAXGFO010000024.1"/>
</dbReference>
<dbReference type="EMBL" id="JAXGFO010000024">
    <property type="protein sequence ID" value="MEG3157471.1"/>
    <property type="molecule type" value="Genomic_DNA"/>
</dbReference>
<keyword evidence="5" id="KW-1185">Reference proteome</keyword>
<protein>
    <submittedName>
        <fullName evidence="4">M28 family peptidase</fullName>
    </submittedName>
</protein>
<evidence type="ECO:0000313" key="5">
    <source>
        <dbReference type="Proteomes" id="UP001334501"/>
    </source>
</evidence>
<evidence type="ECO:0000256" key="2">
    <source>
        <dbReference type="SAM" id="Phobius"/>
    </source>
</evidence>
<comment type="caution">
    <text evidence="4">The sequence shown here is derived from an EMBL/GenBank/DDBJ whole genome shotgun (WGS) entry which is preliminary data.</text>
</comment>
<dbReference type="PANTHER" id="PTHR12147:SF26">
    <property type="entry name" value="PEPTIDASE M28 DOMAIN-CONTAINING PROTEIN"/>
    <property type="match status" value="1"/>
</dbReference>
<keyword evidence="2" id="KW-1133">Transmembrane helix</keyword>
<organism evidence="4 5">
    <name type="scientific">Lysobacter zhanggongensis</name>
    <dbReference type="NCBI Taxonomy" id="1774951"/>
    <lineage>
        <taxon>Bacteria</taxon>
        <taxon>Pseudomonadati</taxon>
        <taxon>Pseudomonadota</taxon>
        <taxon>Gammaproteobacteria</taxon>
        <taxon>Lysobacterales</taxon>
        <taxon>Lysobacteraceae</taxon>
        <taxon>Lysobacter</taxon>
    </lineage>
</organism>
<feature type="transmembrane region" description="Helical" evidence="2">
    <location>
        <begin position="538"/>
        <end position="557"/>
    </location>
</feature>
<dbReference type="InterPro" id="IPR045175">
    <property type="entry name" value="M28_fam"/>
</dbReference>
<feature type="region of interest" description="Disordered" evidence="1">
    <location>
        <begin position="755"/>
        <end position="777"/>
    </location>
</feature>
<feature type="transmembrane region" description="Helical" evidence="2">
    <location>
        <begin position="405"/>
        <end position="425"/>
    </location>
</feature>
<evidence type="ECO:0000313" key="4">
    <source>
        <dbReference type="EMBL" id="MEG3157471.1"/>
    </source>
</evidence>
<evidence type="ECO:0000256" key="1">
    <source>
        <dbReference type="SAM" id="MobiDB-lite"/>
    </source>
</evidence>
<name>A0ABU7YPN5_9GAMM</name>